<dbReference type="OrthoDB" id="9802472at2"/>
<dbReference type="Gene3D" id="3.30.1490.70">
    <property type="match status" value="1"/>
</dbReference>
<gene>
    <name evidence="6" type="ORF">Back2_09910</name>
</gene>
<dbReference type="SUPFAM" id="SSF56091">
    <property type="entry name" value="DNA ligase/mRNA capping enzyme, catalytic domain"/>
    <property type="match status" value="1"/>
</dbReference>
<keyword evidence="3" id="KW-0436">Ligase</keyword>
<dbReference type="KEGG" id="nbe:Back2_09910"/>
<evidence type="ECO:0000256" key="4">
    <source>
        <dbReference type="ARBA" id="ARBA00034003"/>
    </source>
</evidence>
<dbReference type="InterPro" id="IPR012310">
    <property type="entry name" value="DNA_ligase_ATP-dep_cent"/>
</dbReference>
<evidence type="ECO:0000313" key="6">
    <source>
        <dbReference type="EMBL" id="BBH16704.1"/>
    </source>
</evidence>
<dbReference type="PROSITE" id="PS50160">
    <property type="entry name" value="DNA_LIGASE_A3"/>
    <property type="match status" value="1"/>
</dbReference>
<dbReference type="EMBL" id="AP019307">
    <property type="protein sequence ID" value="BBH16704.1"/>
    <property type="molecule type" value="Genomic_DNA"/>
</dbReference>
<dbReference type="PANTHER" id="PTHR45674">
    <property type="entry name" value="DNA LIGASE 1/3 FAMILY MEMBER"/>
    <property type="match status" value="1"/>
</dbReference>
<feature type="domain" description="ATP-dependent DNA ligase family profile" evidence="5">
    <location>
        <begin position="94"/>
        <end position="215"/>
    </location>
</feature>
<dbReference type="RefSeq" id="WP_125567304.1">
    <property type="nucleotide sequence ID" value="NZ_AP019307.1"/>
</dbReference>
<dbReference type="PANTHER" id="PTHR45674:SF4">
    <property type="entry name" value="DNA LIGASE 1"/>
    <property type="match status" value="1"/>
</dbReference>
<dbReference type="Pfam" id="PF04679">
    <property type="entry name" value="DNA_ligase_A_C"/>
    <property type="match status" value="1"/>
</dbReference>
<dbReference type="SUPFAM" id="SSF50249">
    <property type="entry name" value="Nucleic acid-binding proteins"/>
    <property type="match status" value="1"/>
</dbReference>
<dbReference type="Pfam" id="PF01068">
    <property type="entry name" value="DNA_ligase_A_M"/>
    <property type="match status" value="1"/>
</dbReference>
<evidence type="ECO:0000256" key="3">
    <source>
        <dbReference type="ARBA" id="ARBA00022598"/>
    </source>
</evidence>
<organism evidence="6 7">
    <name type="scientific">Nocardioides baekrokdamisoli</name>
    <dbReference type="NCBI Taxonomy" id="1804624"/>
    <lineage>
        <taxon>Bacteria</taxon>
        <taxon>Bacillati</taxon>
        <taxon>Actinomycetota</taxon>
        <taxon>Actinomycetes</taxon>
        <taxon>Propionibacteriales</taxon>
        <taxon>Nocardioidaceae</taxon>
        <taxon>Nocardioides</taxon>
    </lineage>
</organism>
<dbReference type="InterPro" id="IPR050191">
    <property type="entry name" value="ATP-dep_DNA_ligase"/>
</dbReference>
<dbReference type="Gene3D" id="3.30.470.30">
    <property type="entry name" value="DNA ligase/mRNA capping enzyme"/>
    <property type="match status" value="1"/>
</dbReference>
<dbReference type="Proteomes" id="UP000271573">
    <property type="component" value="Chromosome"/>
</dbReference>
<sequence>MPALLPMLATAGTHVPGGPEWAHEFKWDGIRLLVDCTDDGVRMTTRNGNDRTASWPSIVVHPGYDVLVDGEVVAFAPDGRPHLGALGGGAQAQLMVFDLLRLHGQDTTGLPWSARRQLLDSLDLGAWELPEVHDDGAMLLEFTRTHGIEGIVSKRRESAYEPGVRSKNWLKFVHRHRDSYVVGGWRPQVGTADRLASLLVGQVTDAGLLYRGRVGSGISSRDSVALKALLQPIADSPFADEVPKLDAKGTTWVAPAVIVDVESHGPAVHRLRQPSFIGVRTDL</sequence>
<comment type="similarity">
    <text evidence="1">Belongs to the ATP-dependent DNA ligase family.</text>
</comment>
<dbReference type="AlphaFoldDB" id="A0A3G9IZS9"/>
<dbReference type="CDD" id="cd07971">
    <property type="entry name" value="OBF_DNA_ligase_LigD"/>
    <property type="match status" value="1"/>
</dbReference>
<dbReference type="GO" id="GO:0003910">
    <property type="term" value="F:DNA ligase (ATP) activity"/>
    <property type="evidence" value="ECO:0007669"/>
    <property type="project" value="UniProtKB-EC"/>
</dbReference>
<dbReference type="GO" id="GO:0006310">
    <property type="term" value="P:DNA recombination"/>
    <property type="evidence" value="ECO:0007669"/>
    <property type="project" value="InterPro"/>
</dbReference>
<dbReference type="Gene3D" id="2.40.50.140">
    <property type="entry name" value="Nucleic acid-binding proteins"/>
    <property type="match status" value="1"/>
</dbReference>
<comment type="catalytic activity">
    <reaction evidence="4">
        <text>ATP + (deoxyribonucleotide)n-3'-hydroxyl + 5'-phospho-(deoxyribonucleotide)m = (deoxyribonucleotide)n+m + AMP + diphosphate.</text>
        <dbReference type="EC" id="6.5.1.1"/>
    </reaction>
</comment>
<dbReference type="EC" id="6.5.1.1" evidence="2"/>
<dbReference type="CDD" id="cd07906">
    <property type="entry name" value="Adenylation_DNA_ligase_LigD_LigC"/>
    <property type="match status" value="1"/>
</dbReference>
<accession>A0A3G9IZS9</accession>
<evidence type="ECO:0000259" key="5">
    <source>
        <dbReference type="PROSITE" id="PS50160"/>
    </source>
</evidence>
<dbReference type="InterPro" id="IPR012309">
    <property type="entry name" value="DNA_ligase_ATP-dep_C"/>
</dbReference>
<evidence type="ECO:0000256" key="2">
    <source>
        <dbReference type="ARBA" id="ARBA00012727"/>
    </source>
</evidence>
<dbReference type="InterPro" id="IPR012340">
    <property type="entry name" value="NA-bd_OB-fold"/>
</dbReference>
<protein>
    <recommendedName>
        <fullName evidence="2">DNA ligase (ATP)</fullName>
        <ecNumber evidence="2">6.5.1.1</ecNumber>
    </recommendedName>
</protein>
<proteinExistence type="inferred from homology"/>
<evidence type="ECO:0000313" key="7">
    <source>
        <dbReference type="Proteomes" id="UP000271573"/>
    </source>
</evidence>
<name>A0A3G9IZS9_9ACTN</name>
<reference evidence="6 7" key="1">
    <citation type="submission" date="2018-11" db="EMBL/GenBank/DDBJ databases">
        <title>Complete genome sequence of Nocardioides baekrokdamisoli strain KCTC 39748.</title>
        <authorList>
            <person name="Kang S.W."/>
            <person name="Lee K.C."/>
            <person name="Kim K.K."/>
            <person name="Kim J.S."/>
            <person name="Kim D.S."/>
            <person name="Ko S.H."/>
            <person name="Yang S.H."/>
            <person name="Shin Y.K."/>
            <person name="Lee J.S."/>
        </authorList>
    </citation>
    <scope>NUCLEOTIDE SEQUENCE [LARGE SCALE GENOMIC DNA]</scope>
    <source>
        <strain evidence="6 7">KCTC 39748</strain>
    </source>
</reference>
<evidence type="ECO:0000256" key="1">
    <source>
        <dbReference type="ARBA" id="ARBA00007572"/>
    </source>
</evidence>
<dbReference type="GO" id="GO:0005524">
    <property type="term" value="F:ATP binding"/>
    <property type="evidence" value="ECO:0007669"/>
    <property type="project" value="InterPro"/>
</dbReference>
<dbReference type="GO" id="GO:0006281">
    <property type="term" value="P:DNA repair"/>
    <property type="evidence" value="ECO:0007669"/>
    <property type="project" value="InterPro"/>
</dbReference>
<keyword evidence="7" id="KW-1185">Reference proteome</keyword>